<protein>
    <submittedName>
        <fullName evidence="2">Uncharacterized protein</fullName>
    </submittedName>
</protein>
<dbReference type="AlphaFoldDB" id="D0LX94"/>
<sequence>MKWKIGFALALITGLAAGCTAESPTSVGQAQEAATLLADEQDPGFSIAEANVLIVGDAAATSAMNTLRNHLQANGHTATLVYGAVPSGLSAFNTIWVVRANTPLSAGDRSLLLDFLAEGGGIHLSGENSFYDPLNDALNTFVQEAVIDSGGLRIGRQGDVSGFRSPYYPTNGDAIADVTVAPQATELIELQGAGGIGGLSPNSNHTLAVGGFFGNQVVAAAWSANQLTTGAGKLSVVMDTNWISKLGETDNDNADLLLNLQEFLTGEVVVNQPPVAVAELPDGQDLDCDDGTGEARQQVPVLLDGAGSSDPDGDALNFAWFRQGQFLGAEPQVEVLLPIGTHTLTLIVDDGEFEDVSQVDVEITCNIACTPGDGLFNRCHPGCPCDHSEGDCDTDADCLPGLICLHDAGFAFGYEDDEVDVCSNVCPELGVGAWNYCSPECPCSAGEGDCESDDDCAPGLRCVSDIGPAFGFQREVDVCEPG</sequence>
<keyword evidence="1" id="KW-0732">Signal</keyword>
<evidence type="ECO:0000256" key="1">
    <source>
        <dbReference type="SAM" id="SignalP"/>
    </source>
</evidence>
<dbReference type="eggNOG" id="COG4733">
    <property type="taxonomic scope" value="Bacteria"/>
</dbReference>
<dbReference type="KEGG" id="hoh:Hoch_3634"/>
<evidence type="ECO:0000313" key="3">
    <source>
        <dbReference type="Proteomes" id="UP000001880"/>
    </source>
</evidence>
<name>D0LX94_HALO1</name>
<dbReference type="RefSeq" id="WP_012828735.1">
    <property type="nucleotide sequence ID" value="NC_013440.1"/>
</dbReference>
<dbReference type="OrthoDB" id="3273960at2"/>
<reference evidence="2 3" key="1">
    <citation type="journal article" date="2010" name="Stand. Genomic Sci.">
        <title>Complete genome sequence of Haliangium ochraceum type strain (SMP-2).</title>
        <authorList>
            <consortium name="US DOE Joint Genome Institute (JGI-PGF)"/>
            <person name="Ivanova N."/>
            <person name="Daum C."/>
            <person name="Lang E."/>
            <person name="Abt B."/>
            <person name="Kopitz M."/>
            <person name="Saunders E."/>
            <person name="Lapidus A."/>
            <person name="Lucas S."/>
            <person name="Glavina Del Rio T."/>
            <person name="Nolan M."/>
            <person name="Tice H."/>
            <person name="Copeland A."/>
            <person name="Cheng J.F."/>
            <person name="Chen F."/>
            <person name="Bruce D."/>
            <person name="Goodwin L."/>
            <person name="Pitluck S."/>
            <person name="Mavromatis K."/>
            <person name="Pati A."/>
            <person name="Mikhailova N."/>
            <person name="Chen A."/>
            <person name="Palaniappan K."/>
            <person name="Land M."/>
            <person name="Hauser L."/>
            <person name="Chang Y.J."/>
            <person name="Jeffries C.D."/>
            <person name="Detter J.C."/>
            <person name="Brettin T."/>
            <person name="Rohde M."/>
            <person name="Goker M."/>
            <person name="Bristow J."/>
            <person name="Markowitz V."/>
            <person name="Eisen J.A."/>
            <person name="Hugenholtz P."/>
            <person name="Kyrpides N.C."/>
            <person name="Klenk H.P."/>
        </authorList>
    </citation>
    <scope>NUCLEOTIDE SEQUENCE [LARGE SCALE GENOMIC DNA]</scope>
    <source>
        <strain evidence="3">DSM 14365 / CIP 107738 / JCM 11303 / AJ 13395 / SMP-2</strain>
    </source>
</reference>
<dbReference type="eggNOG" id="COG5184">
    <property type="taxonomic scope" value="Bacteria"/>
</dbReference>
<accession>D0LX94</accession>
<dbReference type="EMBL" id="CP001804">
    <property type="protein sequence ID" value="ACY16136.1"/>
    <property type="molecule type" value="Genomic_DNA"/>
</dbReference>
<keyword evidence="3" id="KW-1185">Reference proteome</keyword>
<dbReference type="PROSITE" id="PS51257">
    <property type="entry name" value="PROKAR_LIPOPROTEIN"/>
    <property type="match status" value="1"/>
</dbReference>
<feature type="chain" id="PRO_5003010998" evidence="1">
    <location>
        <begin position="22"/>
        <end position="482"/>
    </location>
</feature>
<organism evidence="2 3">
    <name type="scientific">Haliangium ochraceum (strain DSM 14365 / JCM 11303 / SMP-2)</name>
    <dbReference type="NCBI Taxonomy" id="502025"/>
    <lineage>
        <taxon>Bacteria</taxon>
        <taxon>Pseudomonadati</taxon>
        <taxon>Myxococcota</taxon>
        <taxon>Polyangia</taxon>
        <taxon>Haliangiales</taxon>
        <taxon>Kofleriaceae</taxon>
        <taxon>Haliangium</taxon>
    </lineage>
</organism>
<dbReference type="InterPro" id="IPR013783">
    <property type="entry name" value="Ig-like_fold"/>
</dbReference>
<gene>
    <name evidence="2" type="ordered locus">Hoch_3634</name>
</gene>
<evidence type="ECO:0000313" key="2">
    <source>
        <dbReference type="EMBL" id="ACY16136.1"/>
    </source>
</evidence>
<dbReference type="Proteomes" id="UP000001880">
    <property type="component" value="Chromosome"/>
</dbReference>
<dbReference type="HOGENOM" id="CLU_565927_0_0_7"/>
<proteinExistence type="predicted"/>
<feature type="signal peptide" evidence="1">
    <location>
        <begin position="1"/>
        <end position="21"/>
    </location>
</feature>
<dbReference type="Gene3D" id="2.60.40.10">
    <property type="entry name" value="Immunoglobulins"/>
    <property type="match status" value="1"/>
</dbReference>